<dbReference type="InterPro" id="IPR002563">
    <property type="entry name" value="Flavin_Rdtase-like_dom"/>
</dbReference>
<dbReference type="SUPFAM" id="SSF46785">
    <property type="entry name" value="Winged helix' DNA-binding domain"/>
    <property type="match status" value="1"/>
</dbReference>
<evidence type="ECO:0000313" key="5">
    <source>
        <dbReference type="Proteomes" id="UP001321520"/>
    </source>
</evidence>
<dbReference type="PANTHER" id="PTHR30466">
    <property type="entry name" value="FLAVIN REDUCTASE"/>
    <property type="match status" value="1"/>
</dbReference>
<dbReference type="InterPro" id="IPR012349">
    <property type="entry name" value="Split_barrel_FMN-bd"/>
</dbReference>
<evidence type="ECO:0000313" key="4">
    <source>
        <dbReference type="EMBL" id="WKD49076.1"/>
    </source>
</evidence>
<dbReference type="InterPro" id="IPR036390">
    <property type="entry name" value="WH_DNA-bd_sf"/>
</dbReference>
<name>A0ABY9E9P3_9GAMM</name>
<dbReference type="InterPro" id="IPR036388">
    <property type="entry name" value="WH-like_DNA-bd_sf"/>
</dbReference>
<comment type="similarity">
    <text evidence="1">Belongs to the non-flavoprotein flavin reductase family.</text>
</comment>
<dbReference type="Gene3D" id="1.10.10.10">
    <property type="entry name" value="Winged helix-like DNA-binding domain superfamily/Winged helix DNA-binding domain"/>
    <property type="match status" value="1"/>
</dbReference>
<feature type="domain" description="Flavin reductase like" evidence="3">
    <location>
        <begin position="13"/>
        <end position="156"/>
    </location>
</feature>
<evidence type="ECO:0000259" key="3">
    <source>
        <dbReference type="SMART" id="SM00903"/>
    </source>
</evidence>
<dbReference type="SUPFAM" id="SSF50475">
    <property type="entry name" value="FMN-binding split barrel"/>
    <property type="match status" value="1"/>
</dbReference>
<gene>
    <name evidence="4" type="ORF">M8T91_14395</name>
</gene>
<keyword evidence="2" id="KW-0560">Oxidoreductase</keyword>
<dbReference type="SMART" id="SM00903">
    <property type="entry name" value="Flavin_Reduct"/>
    <property type="match status" value="1"/>
</dbReference>
<dbReference type="Gene3D" id="2.30.110.10">
    <property type="entry name" value="Electron Transport, Fmn-binding Protein, Chain A"/>
    <property type="match status" value="1"/>
</dbReference>
<dbReference type="EMBL" id="CP098023">
    <property type="protein sequence ID" value="WKD49076.1"/>
    <property type="molecule type" value="Genomic_DNA"/>
</dbReference>
<reference evidence="4 5" key="1">
    <citation type="submission" date="2022-05" db="EMBL/GenBank/DDBJ databases">
        <title>Microbulbifer sp. nov., isolated from sponge.</title>
        <authorList>
            <person name="Gao L."/>
        </authorList>
    </citation>
    <scope>NUCLEOTIDE SEQUENCE [LARGE SCALE GENOMIC DNA]</scope>
    <source>
        <strain evidence="4 5">MI-G</strain>
    </source>
</reference>
<dbReference type="Pfam" id="PF01613">
    <property type="entry name" value="Flavin_Reduct"/>
    <property type="match status" value="1"/>
</dbReference>
<evidence type="ECO:0000256" key="2">
    <source>
        <dbReference type="ARBA" id="ARBA00023002"/>
    </source>
</evidence>
<dbReference type="PANTHER" id="PTHR30466:SF11">
    <property type="entry name" value="FLAVIN-DEPENDENT MONOOXYGENASE, REDUCTASE SUBUNIT HSAB"/>
    <property type="match status" value="1"/>
</dbReference>
<keyword evidence="5" id="KW-1185">Reference proteome</keyword>
<protein>
    <submittedName>
        <fullName evidence="4">Flavin reductase</fullName>
    </submittedName>
</protein>
<dbReference type="InterPro" id="IPR050268">
    <property type="entry name" value="NADH-dep_flavin_reductase"/>
</dbReference>
<organism evidence="4 5">
    <name type="scientific">Microbulbifer spongiae</name>
    <dbReference type="NCBI Taxonomy" id="2944933"/>
    <lineage>
        <taxon>Bacteria</taxon>
        <taxon>Pseudomonadati</taxon>
        <taxon>Pseudomonadota</taxon>
        <taxon>Gammaproteobacteria</taxon>
        <taxon>Cellvibrionales</taxon>
        <taxon>Microbulbiferaceae</taxon>
        <taxon>Microbulbifer</taxon>
    </lineage>
</organism>
<dbReference type="RefSeq" id="WP_301414862.1">
    <property type="nucleotide sequence ID" value="NZ_CP098023.1"/>
</dbReference>
<accession>A0ABY9E9P3</accession>
<dbReference type="Proteomes" id="UP001321520">
    <property type="component" value="Chromosome"/>
</dbReference>
<evidence type="ECO:0000256" key="1">
    <source>
        <dbReference type="ARBA" id="ARBA00008898"/>
    </source>
</evidence>
<sequence>MSTIDPLEFRRALGSFATGVTVITSIDQGNNPVGVTASSFNSVSLDPPLVLWSLAKNAMSLSSFQNAGYFCVHILAASQQDTSNQFASRGADKFAGIDWRRGIGNLPILSKYAARFQCKTSYQYEGGDHIIFVGEVLECDRVEELPLVFHGGKYALAKTKNSNEKPGEAVNIAAGTFSDQFFLYLLSRSHFQAAHKLQKDLCKSNLNKEEYLALTLFGMGGSLSFQDLHDRMEHTGYSPSHGMLRDMLERGLIVETMKGTLDEIKLSLSVKGRKLYVSLLAKSKAIEEELLDGFSPEEVADTRDFLKRFIQKTDPGIPDLWQ</sequence>
<proteinExistence type="inferred from homology"/>